<sequence length="311" mass="35133">MPGVKYDVQLGIRDCAFKLNQLGKSRSTSKEKHRYLHQISGNVSTIIQTAIDGVYADPFFVSYPGQQDAFDRRLRANIQRILTIYAGKMVLHGHALEIVEDDLTPIRRTNSSYIMRSSYLEIVKELLAECRGRELPGTFNPLVIGDLFSRQCKPWEYITQTLAEQGHPLMDFLESAATTFNKLLSEICDENTRSRLMKALIQPSHSKLRQDLKAKLDELLKPHLAIHPITYNDFLVETVQTIQGARHDRAFEVIAEAACGFTTKSAPDTLDDTEDNFDINIRSLLQKLQDGTRPEVEKYSVSLAADVAAAY</sequence>
<gene>
    <name evidence="1" type="ORF">RSE6_04290</name>
</gene>
<evidence type="ECO:0000313" key="2">
    <source>
        <dbReference type="Proteomes" id="UP000177625"/>
    </source>
</evidence>
<proteinExistence type="predicted"/>
<dbReference type="EMBL" id="FJVC01000163">
    <property type="protein sequence ID" value="CZT44157.1"/>
    <property type="molecule type" value="Genomic_DNA"/>
</dbReference>
<evidence type="ECO:0000313" key="1">
    <source>
        <dbReference type="EMBL" id="CZT44157.1"/>
    </source>
</evidence>
<keyword evidence="2" id="KW-1185">Reference proteome</keyword>
<dbReference type="Proteomes" id="UP000177625">
    <property type="component" value="Unassembled WGS sequence"/>
</dbReference>
<accession>A0A1E1M4X7</accession>
<dbReference type="AlphaFoldDB" id="A0A1E1M4X7"/>
<name>A0A1E1M4X7_RHYSE</name>
<evidence type="ECO:0008006" key="3">
    <source>
        <dbReference type="Google" id="ProtNLM"/>
    </source>
</evidence>
<protein>
    <recommendedName>
        <fullName evidence="3">GED domain-containing protein</fullName>
    </recommendedName>
</protein>
<organism evidence="1 2">
    <name type="scientific">Rhynchosporium secalis</name>
    <name type="common">Barley scald fungus</name>
    <dbReference type="NCBI Taxonomy" id="38038"/>
    <lineage>
        <taxon>Eukaryota</taxon>
        <taxon>Fungi</taxon>
        <taxon>Dikarya</taxon>
        <taxon>Ascomycota</taxon>
        <taxon>Pezizomycotina</taxon>
        <taxon>Leotiomycetes</taxon>
        <taxon>Helotiales</taxon>
        <taxon>Ploettnerulaceae</taxon>
        <taxon>Rhynchosporium</taxon>
    </lineage>
</organism>
<reference evidence="2" key="1">
    <citation type="submission" date="2016-03" db="EMBL/GenBank/DDBJ databases">
        <authorList>
            <person name="Guldener U."/>
        </authorList>
    </citation>
    <scope>NUCLEOTIDE SEQUENCE [LARGE SCALE GENOMIC DNA]</scope>
</reference>